<feature type="transmembrane region" description="Helical" evidence="1">
    <location>
        <begin position="231"/>
        <end position="254"/>
    </location>
</feature>
<keyword evidence="1" id="KW-0472">Membrane</keyword>
<dbReference type="Proteomes" id="UP000078292">
    <property type="component" value="Unassembled WGS sequence"/>
</dbReference>
<name>A0A1B7M0B0_9MICC</name>
<feature type="transmembrane region" description="Helical" evidence="1">
    <location>
        <begin position="138"/>
        <end position="161"/>
    </location>
</feature>
<dbReference type="RefSeq" id="WP_043057600.1">
    <property type="nucleotide sequence ID" value="NZ_LXEY01000016.1"/>
</dbReference>
<keyword evidence="3" id="KW-1185">Reference proteome</keyword>
<dbReference type="PANTHER" id="PTHR40089:SF1">
    <property type="entry name" value="ETHANOLAMINE PERMEASE EUTH-RELATED"/>
    <property type="match status" value="1"/>
</dbReference>
<gene>
    <name evidence="2" type="ORF">A6F49_08745</name>
</gene>
<dbReference type="OrthoDB" id="9778282at2"/>
<evidence type="ECO:0000313" key="3">
    <source>
        <dbReference type="Proteomes" id="UP000078292"/>
    </source>
</evidence>
<protein>
    <submittedName>
        <fullName evidence="2">Ethanolamine utilization protein EutH</fullName>
    </submittedName>
</protein>
<dbReference type="Pfam" id="PF04346">
    <property type="entry name" value="EutH"/>
    <property type="match status" value="1"/>
</dbReference>
<dbReference type="GO" id="GO:0005886">
    <property type="term" value="C:plasma membrane"/>
    <property type="evidence" value="ECO:0007669"/>
    <property type="project" value="TreeGrafter"/>
</dbReference>
<organism evidence="2 3">
    <name type="scientific">Enteractinococcus helveticum</name>
    <dbReference type="NCBI Taxonomy" id="1837282"/>
    <lineage>
        <taxon>Bacteria</taxon>
        <taxon>Bacillati</taxon>
        <taxon>Actinomycetota</taxon>
        <taxon>Actinomycetes</taxon>
        <taxon>Micrococcales</taxon>
        <taxon>Micrococcaceae</taxon>
    </lineage>
</organism>
<feature type="transmembrane region" description="Helical" evidence="1">
    <location>
        <begin position="266"/>
        <end position="288"/>
    </location>
</feature>
<dbReference type="PIRSF" id="PIRSF019466">
    <property type="entry name" value="EutH"/>
    <property type="match status" value="1"/>
</dbReference>
<dbReference type="STRING" id="1837282.A6F49_08745"/>
<evidence type="ECO:0000313" key="2">
    <source>
        <dbReference type="EMBL" id="OAV61518.1"/>
    </source>
</evidence>
<feature type="transmembrane region" description="Helical" evidence="1">
    <location>
        <begin position="7"/>
        <end position="24"/>
    </location>
</feature>
<feature type="transmembrane region" description="Helical" evidence="1">
    <location>
        <begin position="105"/>
        <end position="131"/>
    </location>
</feature>
<dbReference type="EMBL" id="LXEY01000016">
    <property type="protein sequence ID" value="OAV61518.1"/>
    <property type="molecule type" value="Genomic_DNA"/>
</dbReference>
<dbReference type="GO" id="GO:0034228">
    <property type="term" value="F:ethanolamine transmembrane transporter activity"/>
    <property type="evidence" value="ECO:0007669"/>
    <property type="project" value="InterPro"/>
</dbReference>
<feature type="transmembrane region" description="Helical" evidence="1">
    <location>
        <begin position="336"/>
        <end position="357"/>
    </location>
</feature>
<feature type="transmembrane region" description="Helical" evidence="1">
    <location>
        <begin position="71"/>
        <end position="93"/>
    </location>
</feature>
<accession>A0A1B7M0B0</accession>
<reference evidence="2 3" key="1">
    <citation type="submission" date="2016-04" db="EMBL/GenBank/DDBJ databases">
        <title>First whole genome shotgun sequence of the bacterium Enteractinococcus sp. strain UASWS1574.</title>
        <authorList>
            <person name="Crovadore J."/>
            <person name="Chablais R."/>
            <person name="Lefort F."/>
        </authorList>
    </citation>
    <scope>NUCLEOTIDE SEQUENCE [LARGE SCALE GENOMIC DNA]</scope>
    <source>
        <strain evidence="2 3">UASWS1574</strain>
    </source>
</reference>
<evidence type="ECO:0000256" key="1">
    <source>
        <dbReference type="SAM" id="Phobius"/>
    </source>
</evidence>
<feature type="transmembrane region" description="Helical" evidence="1">
    <location>
        <begin position="39"/>
        <end position="59"/>
    </location>
</feature>
<feature type="transmembrane region" description="Helical" evidence="1">
    <location>
        <begin position="364"/>
        <end position="387"/>
    </location>
</feature>
<keyword evidence="1" id="KW-1133">Transmembrane helix</keyword>
<dbReference type="PANTHER" id="PTHR40089">
    <property type="entry name" value="ETHANOLAMINE UTILIZATION PROTEIN EUTH"/>
    <property type="match status" value="1"/>
</dbReference>
<dbReference type="InterPro" id="IPR007441">
    <property type="entry name" value="EutH"/>
</dbReference>
<feature type="transmembrane region" description="Helical" evidence="1">
    <location>
        <begin position="189"/>
        <end position="210"/>
    </location>
</feature>
<feature type="transmembrane region" description="Helical" evidence="1">
    <location>
        <begin position="309"/>
        <end position="330"/>
    </location>
</feature>
<keyword evidence="1" id="KW-0812">Transmembrane</keyword>
<sequence>MEFVGTAVIWLMMLFVVIGAIGAIKDDTKGIGLEFKEGIYSIGPIFLPVAGIMASIPYLSQFVEAITGRIFAFMGADQAMAAGALIAGDMGGYNLANVLAESHGAWIMASATAFMSGSTIVFSIPVGLAMLEKRHHRYLALGVMSGVLTIPIGVFFTTLILKVTQTRLRSEINTTGESDQVFELSWGEIIANLIPIVIFVVALALLLRLATDFMIKAFLIFGKVLDTALKVVLALVIVEYFTGILSTILGGWGFDPIIADEEDQFRALEIAGAIGIMLAGAFPLVYVIRKYLAVPLDGVGKRIGMSSEGMAGVLAASANILAMFRLIPTMPPRDRVIAIAFSVCAAFTFGDHLAFMANFQPNMVVPLVVSKLVAGVIAMLLALWLAVPKALKLAEQYKHEEEEAKKKVEA</sequence>
<comment type="caution">
    <text evidence="2">The sequence shown here is derived from an EMBL/GenBank/DDBJ whole genome shotgun (WGS) entry which is preliminary data.</text>
</comment>
<proteinExistence type="predicted"/>
<dbReference type="AlphaFoldDB" id="A0A1B7M0B0"/>